<organism evidence="1 2">
    <name type="scientific">Sporormia fimetaria CBS 119925</name>
    <dbReference type="NCBI Taxonomy" id="1340428"/>
    <lineage>
        <taxon>Eukaryota</taxon>
        <taxon>Fungi</taxon>
        <taxon>Dikarya</taxon>
        <taxon>Ascomycota</taxon>
        <taxon>Pezizomycotina</taxon>
        <taxon>Dothideomycetes</taxon>
        <taxon>Pleosporomycetidae</taxon>
        <taxon>Pleosporales</taxon>
        <taxon>Sporormiaceae</taxon>
        <taxon>Sporormia</taxon>
    </lineage>
</organism>
<dbReference type="Proteomes" id="UP000799440">
    <property type="component" value="Unassembled WGS sequence"/>
</dbReference>
<evidence type="ECO:0000313" key="1">
    <source>
        <dbReference type="EMBL" id="KAF2745527.1"/>
    </source>
</evidence>
<sequence length="472" mass="54664">MDRDTPTSTGAFYRLSIELIWAIAGRLETDKDLCAFRAVCWTTRNAIDDGSCSFWRSKFHVKYAMDNDATKPFYNAVLKKEYQHRAKWLKRGLALSFKDQGHSSRELKTLAVLRTLIIESFRGDQKELASDLHGRPLCPNQMALLNFLLGARTFPRVKTTASSPKRREYEGPNPELAAIRLMVGQLMFHTEAPRYDICYFEDSQRAVYEHWNRAPIFTGDGDLQVNMEWALHCFNFFRHHMVREDVNSLYDAMAALEPGDRPSAWRNQISQGRSIMSRHWKGTYSYLTHEELRRLRRDKEGSDEYFVDKNIDEGENIQDLTLDFKTKGEFTWPEGFETRLQSLRPTMALRKTRAQYRSSKTEEPPAPILVQGQGRDHDDTFFASGWLNPLAPQHGIPGWQRVTLMKHYDQGYDNILEDDLWAYEGVVLPGGRIMLGRWWYANDEPTDPDYGSYGGPFILWAVDSAPTFEPED</sequence>
<dbReference type="InterPro" id="IPR036047">
    <property type="entry name" value="F-box-like_dom_sf"/>
</dbReference>
<gene>
    <name evidence="1" type="ORF">M011DRAFT_138892</name>
</gene>
<dbReference type="EMBL" id="MU006582">
    <property type="protein sequence ID" value="KAF2745527.1"/>
    <property type="molecule type" value="Genomic_DNA"/>
</dbReference>
<dbReference type="OrthoDB" id="3971593at2759"/>
<protein>
    <submittedName>
        <fullName evidence="1">Uncharacterized protein</fullName>
    </submittedName>
</protein>
<evidence type="ECO:0000313" key="2">
    <source>
        <dbReference type="Proteomes" id="UP000799440"/>
    </source>
</evidence>
<dbReference type="AlphaFoldDB" id="A0A6A6V8Q0"/>
<name>A0A6A6V8Q0_9PLEO</name>
<keyword evidence="2" id="KW-1185">Reference proteome</keyword>
<proteinExistence type="predicted"/>
<dbReference type="SUPFAM" id="SSF81383">
    <property type="entry name" value="F-box domain"/>
    <property type="match status" value="1"/>
</dbReference>
<accession>A0A6A6V8Q0</accession>
<reference evidence="1" key="1">
    <citation type="journal article" date="2020" name="Stud. Mycol.">
        <title>101 Dothideomycetes genomes: a test case for predicting lifestyles and emergence of pathogens.</title>
        <authorList>
            <person name="Haridas S."/>
            <person name="Albert R."/>
            <person name="Binder M."/>
            <person name="Bloem J."/>
            <person name="Labutti K."/>
            <person name="Salamov A."/>
            <person name="Andreopoulos B."/>
            <person name="Baker S."/>
            <person name="Barry K."/>
            <person name="Bills G."/>
            <person name="Bluhm B."/>
            <person name="Cannon C."/>
            <person name="Castanera R."/>
            <person name="Culley D."/>
            <person name="Daum C."/>
            <person name="Ezra D."/>
            <person name="Gonzalez J."/>
            <person name="Henrissat B."/>
            <person name="Kuo A."/>
            <person name="Liang C."/>
            <person name="Lipzen A."/>
            <person name="Lutzoni F."/>
            <person name="Magnuson J."/>
            <person name="Mondo S."/>
            <person name="Nolan M."/>
            <person name="Ohm R."/>
            <person name="Pangilinan J."/>
            <person name="Park H.-J."/>
            <person name="Ramirez L."/>
            <person name="Alfaro M."/>
            <person name="Sun H."/>
            <person name="Tritt A."/>
            <person name="Yoshinaga Y."/>
            <person name="Zwiers L.-H."/>
            <person name="Turgeon B."/>
            <person name="Goodwin S."/>
            <person name="Spatafora J."/>
            <person name="Crous P."/>
            <person name="Grigoriev I."/>
        </authorList>
    </citation>
    <scope>NUCLEOTIDE SEQUENCE</scope>
    <source>
        <strain evidence="1">CBS 119925</strain>
    </source>
</reference>